<name>A0ABS7E6Z7_9GAMM</name>
<proteinExistence type="predicted"/>
<keyword evidence="3" id="KW-1185">Reference proteome</keyword>
<dbReference type="RefSeq" id="WP_220110756.1">
    <property type="nucleotide sequence ID" value="NZ_JAHZST010000013.1"/>
</dbReference>
<organism evidence="2 3">
    <name type="scientific">Shewanella nanhaiensis</name>
    <dbReference type="NCBI Taxonomy" id="2864872"/>
    <lineage>
        <taxon>Bacteria</taxon>
        <taxon>Pseudomonadati</taxon>
        <taxon>Pseudomonadota</taxon>
        <taxon>Gammaproteobacteria</taxon>
        <taxon>Alteromonadales</taxon>
        <taxon>Shewanellaceae</taxon>
        <taxon>Shewanella</taxon>
    </lineage>
</organism>
<evidence type="ECO:0000313" key="3">
    <source>
        <dbReference type="Proteomes" id="UP001195963"/>
    </source>
</evidence>
<comment type="caution">
    <text evidence="2">The sequence shown here is derived from an EMBL/GenBank/DDBJ whole genome shotgun (WGS) entry which is preliminary data.</text>
</comment>
<dbReference type="EMBL" id="JAHZST010000013">
    <property type="protein sequence ID" value="MBW8185320.1"/>
    <property type="molecule type" value="Genomic_DNA"/>
</dbReference>
<gene>
    <name evidence="2" type="ORF">K0625_16830</name>
</gene>
<reference evidence="2 3" key="1">
    <citation type="submission" date="2021-07" db="EMBL/GenBank/DDBJ databases">
        <title>Shewanella sp. nov, isolated from SCS.</title>
        <authorList>
            <person name="Cao W.R."/>
        </authorList>
    </citation>
    <scope>NUCLEOTIDE SEQUENCE [LARGE SCALE GENOMIC DNA]</scope>
    <source>
        <strain evidence="2 3">NR704-98</strain>
    </source>
</reference>
<evidence type="ECO:0000256" key="1">
    <source>
        <dbReference type="SAM" id="Phobius"/>
    </source>
</evidence>
<keyword evidence="1" id="KW-1133">Transmembrane helix</keyword>
<keyword evidence="1" id="KW-0472">Membrane</keyword>
<evidence type="ECO:0000313" key="2">
    <source>
        <dbReference type="EMBL" id="MBW8185320.1"/>
    </source>
</evidence>
<sequence>MSLLGMPFVDTGADTALHVVALVVMVATVSAVAVGFWKIHEMPINKAHKEEHHQIGLITALTWIGFVWHWVWVLAVFVAFVDGEKALRKLRDIWHEQPENLKQQVVETPQSDREVVNNA</sequence>
<feature type="transmembrane region" description="Helical" evidence="1">
    <location>
        <begin position="16"/>
        <end position="37"/>
    </location>
</feature>
<keyword evidence="1" id="KW-0812">Transmembrane</keyword>
<dbReference type="Proteomes" id="UP001195963">
    <property type="component" value="Unassembled WGS sequence"/>
</dbReference>
<feature type="transmembrane region" description="Helical" evidence="1">
    <location>
        <begin position="57"/>
        <end position="81"/>
    </location>
</feature>
<accession>A0ABS7E6Z7</accession>
<protein>
    <submittedName>
        <fullName evidence="2">MFS transporter</fullName>
    </submittedName>
</protein>